<evidence type="ECO:0000259" key="8">
    <source>
        <dbReference type="Pfam" id="PF00535"/>
    </source>
</evidence>
<comment type="subcellular location">
    <subcellularLocation>
        <location evidence="1">Membrane</location>
        <topology evidence="1">Multi-pass membrane protein</topology>
    </subcellularLocation>
</comment>
<keyword evidence="4 7" id="KW-0812">Transmembrane</keyword>
<dbReference type="InterPro" id="IPR001173">
    <property type="entry name" value="Glyco_trans_2-like"/>
</dbReference>
<dbReference type="InterPro" id="IPR029044">
    <property type="entry name" value="Nucleotide-diphossugar_trans"/>
</dbReference>
<keyword evidence="3 9" id="KW-0808">Transferase</keyword>
<organism evidence="9 10">
    <name type="scientific">Ameyamaea chiangmaiensis</name>
    <dbReference type="NCBI Taxonomy" id="442969"/>
    <lineage>
        <taxon>Bacteria</taxon>
        <taxon>Pseudomonadati</taxon>
        <taxon>Pseudomonadota</taxon>
        <taxon>Alphaproteobacteria</taxon>
        <taxon>Acetobacterales</taxon>
        <taxon>Acetobacteraceae</taxon>
        <taxon>Ameyamaea</taxon>
    </lineage>
</organism>
<reference evidence="9 10" key="1">
    <citation type="submission" date="2020-06" db="EMBL/GenBank/DDBJ databases">
        <title>Description of novel acetic acid bacteria.</title>
        <authorList>
            <person name="Sombolestani A."/>
        </authorList>
    </citation>
    <scope>NUCLEOTIDE SEQUENCE [LARGE SCALE GENOMIC DNA]</scope>
    <source>
        <strain evidence="9 10">LMG 27010</strain>
    </source>
</reference>
<feature type="domain" description="Glycosyltransferase 2-like" evidence="8">
    <location>
        <begin position="6"/>
        <end position="169"/>
    </location>
</feature>
<dbReference type="RefSeq" id="WP_176613757.1">
    <property type="nucleotide sequence ID" value="NZ_JAGYFJ010000008.1"/>
</dbReference>
<feature type="transmembrane region" description="Helical" evidence="7">
    <location>
        <begin position="231"/>
        <end position="252"/>
    </location>
</feature>
<keyword evidence="5 7" id="KW-1133">Transmembrane helix</keyword>
<comment type="caution">
    <text evidence="9">The sequence shown here is derived from an EMBL/GenBank/DDBJ whole genome shotgun (WGS) entry which is preliminary data.</text>
</comment>
<evidence type="ECO:0000256" key="5">
    <source>
        <dbReference type="ARBA" id="ARBA00022989"/>
    </source>
</evidence>
<evidence type="ECO:0000256" key="2">
    <source>
        <dbReference type="ARBA" id="ARBA00022676"/>
    </source>
</evidence>
<protein>
    <submittedName>
        <fullName evidence="9">Glycosyltransferase family 2 protein</fullName>
    </submittedName>
</protein>
<evidence type="ECO:0000313" key="9">
    <source>
        <dbReference type="EMBL" id="NVN40821.1"/>
    </source>
</evidence>
<keyword evidence="6 7" id="KW-0472">Membrane</keyword>
<gene>
    <name evidence="9" type="ORF">HUK82_09635</name>
</gene>
<dbReference type="PANTHER" id="PTHR48090">
    <property type="entry name" value="UNDECAPRENYL-PHOSPHATE 4-DEOXY-4-FORMAMIDO-L-ARABINOSE TRANSFERASE-RELATED"/>
    <property type="match status" value="1"/>
</dbReference>
<dbReference type="Gene3D" id="3.90.550.10">
    <property type="entry name" value="Spore Coat Polysaccharide Biosynthesis Protein SpsA, Chain A"/>
    <property type="match status" value="1"/>
</dbReference>
<sequence length="322" mass="35830">MTPLVSIVVPFHDEASGIDMFFAAVRPVMDARADVSWEVVCVDDGSRDDTLVRLIAQTRSDARVRVLELSRNFGKEAALTAGIDAARGQAVIPMDGDLQDPPSLLSPMLDAWRGGAEVVLARRSDRSRDSVARRHTAAWFYRLHNRLSKTQIPENVGDFRLMDRVVVDALRRLPERQRFMKGLFAWVGFRTVTLDYARPLRAVGRSRFSGVALWNFALEGFTGFSTAPLRIWTYVGAVFAALSLLYGGFILVHTILSGSRVPGYASLFVAVTFFGSVQLISIGLLGEYIGRIYMETKQRPIYLVRSTYTAQTPHASDPVLSR</sequence>
<evidence type="ECO:0000313" key="10">
    <source>
        <dbReference type="Proteomes" id="UP000585665"/>
    </source>
</evidence>
<dbReference type="GO" id="GO:0016757">
    <property type="term" value="F:glycosyltransferase activity"/>
    <property type="evidence" value="ECO:0007669"/>
    <property type="project" value="UniProtKB-KW"/>
</dbReference>
<dbReference type="PANTHER" id="PTHR48090:SF1">
    <property type="entry name" value="PROPHAGE BACTOPRENOL GLUCOSYL TRANSFERASE HOMOLOG"/>
    <property type="match status" value="1"/>
</dbReference>
<keyword evidence="2" id="KW-0328">Glycosyltransferase</keyword>
<proteinExistence type="predicted"/>
<keyword evidence="10" id="KW-1185">Reference proteome</keyword>
<dbReference type="Proteomes" id="UP000585665">
    <property type="component" value="Unassembled WGS sequence"/>
</dbReference>
<evidence type="ECO:0000256" key="1">
    <source>
        <dbReference type="ARBA" id="ARBA00004141"/>
    </source>
</evidence>
<dbReference type="SUPFAM" id="SSF53448">
    <property type="entry name" value="Nucleotide-diphospho-sugar transferases"/>
    <property type="match status" value="1"/>
</dbReference>
<dbReference type="Pfam" id="PF00535">
    <property type="entry name" value="Glycos_transf_2"/>
    <property type="match status" value="1"/>
</dbReference>
<dbReference type="CDD" id="cd04187">
    <property type="entry name" value="DPM1_like_bac"/>
    <property type="match status" value="1"/>
</dbReference>
<name>A0A850PHZ0_9PROT</name>
<feature type="transmembrane region" description="Helical" evidence="7">
    <location>
        <begin position="264"/>
        <end position="289"/>
    </location>
</feature>
<dbReference type="InterPro" id="IPR050256">
    <property type="entry name" value="Glycosyltransferase_2"/>
</dbReference>
<accession>A0A850PHZ0</accession>
<dbReference type="EMBL" id="JABXXR010000067">
    <property type="protein sequence ID" value="NVN40821.1"/>
    <property type="molecule type" value="Genomic_DNA"/>
</dbReference>
<evidence type="ECO:0000256" key="4">
    <source>
        <dbReference type="ARBA" id="ARBA00022692"/>
    </source>
</evidence>
<evidence type="ECO:0000256" key="3">
    <source>
        <dbReference type="ARBA" id="ARBA00022679"/>
    </source>
</evidence>
<dbReference type="AlphaFoldDB" id="A0A850PHZ0"/>
<dbReference type="GO" id="GO:0005886">
    <property type="term" value="C:plasma membrane"/>
    <property type="evidence" value="ECO:0007669"/>
    <property type="project" value="TreeGrafter"/>
</dbReference>
<evidence type="ECO:0000256" key="6">
    <source>
        <dbReference type="ARBA" id="ARBA00023136"/>
    </source>
</evidence>
<evidence type="ECO:0000256" key="7">
    <source>
        <dbReference type="SAM" id="Phobius"/>
    </source>
</evidence>